<dbReference type="PANTHER" id="PTHR21310">
    <property type="entry name" value="AMINOGLYCOSIDE PHOSPHOTRANSFERASE-RELATED-RELATED"/>
    <property type="match status" value="1"/>
</dbReference>
<dbReference type="SUPFAM" id="SSF56112">
    <property type="entry name" value="Protein kinase-like (PK-like)"/>
    <property type="match status" value="1"/>
</dbReference>
<dbReference type="AlphaFoldDB" id="A0A4V1BLZ9"/>
<proteinExistence type="predicted"/>
<dbReference type="InterPro" id="IPR051678">
    <property type="entry name" value="AGP_Transferase"/>
</dbReference>
<dbReference type="InterPro" id="IPR011009">
    <property type="entry name" value="Kinase-like_dom_sf"/>
</dbReference>
<name>A0A4V1BLZ9_9ACTN</name>
<feature type="domain" description="Aminoglycoside phosphotransferase" evidence="1">
    <location>
        <begin position="25"/>
        <end position="287"/>
    </location>
</feature>
<protein>
    <recommendedName>
        <fullName evidence="1">Aminoglycoside phosphotransferase domain-containing protein</fullName>
    </recommendedName>
</protein>
<reference evidence="2 3" key="1">
    <citation type="submission" date="2019-03" db="EMBL/GenBank/DDBJ databases">
        <title>Three New Species of Nocardioides, Nocardioides euryhalodurans sp. nov., Nocardioides seonyuensis sp. nov. and Nocardioides eburneoflavus sp. nov. Iolated from Soil.</title>
        <authorList>
            <person name="Roh S.G."/>
            <person name="Lee C."/>
            <person name="Kim M.-K."/>
            <person name="Kim S.B."/>
        </authorList>
    </citation>
    <scope>NUCLEOTIDE SEQUENCE [LARGE SCALE GENOMIC DNA]</scope>
    <source>
        <strain evidence="2 3">MMS17-SY207-3</strain>
    </source>
</reference>
<dbReference type="Proteomes" id="UP000294853">
    <property type="component" value="Chromosome"/>
</dbReference>
<dbReference type="RefSeq" id="WP_135266604.1">
    <property type="nucleotide sequence ID" value="NZ_CP038436.1"/>
</dbReference>
<evidence type="ECO:0000259" key="1">
    <source>
        <dbReference type="Pfam" id="PF01636"/>
    </source>
</evidence>
<evidence type="ECO:0000313" key="3">
    <source>
        <dbReference type="Proteomes" id="UP000294853"/>
    </source>
</evidence>
<dbReference type="KEGG" id="nsn:EXE58_03540"/>
<dbReference type="Pfam" id="PF01636">
    <property type="entry name" value="APH"/>
    <property type="match status" value="1"/>
</dbReference>
<dbReference type="OrthoDB" id="3837852at2"/>
<dbReference type="Gene3D" id="3.30.200.20">
    <property type="entry name" value="Phosphorylase Kinase, domain 1"/>
    <property type="match status" value="1"/>
</dbReference>
<dbReference type="InterPro" id="IPR002575">
    <property type="entry name" value="Aminoglycoside_PTrfase"/>
</dbReference>
<dbReference type="EMBL" id="CP038436">
    <property type="protein sequence ID" value="QBX54632.1"/>
    <property type="molecule type" value="Genomic_DNA"/>
</dbReference>
<sequence>MKGVDADAARALMEFGFTGAEAASLEQLPRGIKNLNYKVRASGQDWVLKCHQAAGAAERLASSHRMELALGQAGFPVAPLRRLESGRTIVETPTGVFTLHAWVEGRQISIDQREQALSDKPALVEELGGLLGELHREAAGSLGHGSGNGQADVLARLAAPSEIAARVRRGGTLGTSKTLKMRLRGPRNEFERWILEVLPDLFRRADRLASPEVASQVDGGDVVVAHNDLNWENVVLSPSLDVLAVLDFDNASVLPRALDVGAAAVVLVGVEPSRVERFSSAYAQASGVSVERSALALGMQWKCVRSILWTIDAYASGKVGRSELAATWCGHLYDSAQTLPLWGGPLKCEEA</sequence>
<gene>
    <name evidence="2" type="ORF">EXE58_03540</name>
</gene>
<dbReference type="Gene3D" id="3.90.1200.10">
    <property type="match status" value="1"/>
</dbReference>
<keyword evidence="3" id="KW-1185">Reference proteome</keyword>
<evidence type="ECO:0000313" key="2">
    <source>
        <dbReference type="EMBL" id="QBX54632.1"/>
    </source>
</evidence>
<accession>A0A4V1BLZ9</accession>
<organism evidence="2 3">
    <name type="scientific">Nocardioides seonyuensis</name>
    <dbReference type="NCBI Taxonomy" id="2518371"/>
    <lineage>
        <taxon>Bacteria</taxon>
        <taxon>Bacillati</taxon>
        <taxon>Actinomycetota</taxon>
        <taxon>Actinomycetes</taxon>
        <taxon>Propionibacteriales</taxon>
        <taxon>Nocardioidaceae</taxon>
        <taxon>Nocardioides</taxon>
    </lineage>
</organism>